<evidence type="ECO:0000256" key="1">
    <source>
        <dbReference type="SAM" id="MobiDB-lite"/>
    </source>
</evidence>
<name>A0A9P0KL76_ACAOB</name>
<dbReference type="SUPFAM" id="SSF57903">
    <property type="entry name" value="FYVE/PHD zinc finger"/>
    <property type="match status" value="1"/>
</dbReference>
<comment type="caution">
    <text evidence="2">The sequence shown here is derived from an EMBL/GenBank/DDBJ whole genome shotgun (WGS) entry which is preliminary data.</text>
</comment>
<feature type="compositionally biased region" description="Acidic residues" evidence="1">
    <location>
        <begin position="42"/>
        <end position="59"/>
    </location>
</feature>
<dbReference type="AlphaFoldDB" id="A0A9P0KL76"/>
<keyword evidence="3" id="KW-1185">Reference proteome</keyword>
<dbReference type="Proteomes" id="UP001152888">
    <property type="component" value="Unassembled WGS sequence"/>
</dbReference>
<protein>
    <recommendedName>
        <fullName evidence="4">Zinc finger PHD-type domain-containing protein</fullName>
    </recommendedName>
</protein>
<organism evidence="2 3">
    <name type="scientific">Acanthoscelides obtectus</name>
    <name type="common">Bean weevil</name>
    <name type="synonym">Bruchus obtectus</name>
    <dbReference type="NCBI Taxonomy" id="200917"/>
    <lineage>
        <taxon>Eukaryota</taxon>
        <taxon>Metazoa</taxon>
        <taxon>Ecdysozoa</taxon>
        <taxon>Arthropoda</taxon>
        <taxon>Hexapoda</taxon>
        <taxon>Insecta</taxon>
        <taxon>Pterygota</taxon>
        <taxon>Neoptera</taxon>
        <taxon>Endopterygota</taxon>
        <taxon>Coleoptera</taxon>
        <taxon>Polyphaga</taxon>
        <taxon>Cucujiformia</taxon>
        <taxon>Chrysomeloidea</taxon>
        <taxon>Chrysomelidae</taxon>
        <taxon>Bruchinae</taxon>
        <taxon>Bruchini</taxon>
        <taxon>Acanthoscelides</taxon>
    </lineage>
</organism>
<sequence>MKKTTEAAAGRGRVSSRGRRNFRSNAKVPRRAPSPSSSSSSDSDEDVLPSSGDDSDVDESLQGAVSENNDATCIFCDRRFSDDRKGEIWVQCQSCAMWAHNECSGAEREYYICDFCR</sequence>
<dbReference type="EMBL" id="CAKOFQ010006814">
    <property type="protein sequence ID" value="CAH1973719.1"/>
    <property type="molecule type" value="Genomic_DNA"/>
</dbReference>
<reference evidence="2" key="1">
    <citation type="submission" date="2022-03" db="EMBL/GenBank/DDBJ databases">
        <authorList>
            <person name="Sayadi A."/>
        </authorList>
    </citation>
    <scope>NUCLEOTIDE SEQUENCE</scope>
</reference>
<feature type="region of interest" description="Disordered" evidence="1">
    <location>
        <begin position="1"/>
        <end position="64"/>
    </location>
</feature>
<dbReference type="InterPro" id="IPR013083">
    <property type="entry name" value="Znf_RING/FYVE/PHD"/>
</dbReference>
<dbReference type="Gene3D" id="3.30.40.10">
    <property type="entry name" value="Zinc/RING finger domain, C3HC4 (zinc finger)"/>
    <property type="match status" value="1"/>
</dbReference>
<evidence type="ECO:0000313" key="3">
    <source>
        <dbReference type="Proteomes" id="UP001152888"/>
    </source>
</evidence>
<evidence type="ECO:0000313" key="2">
    <source>
        <dbReference type="EMBL" id="CAH1973719.1"/>
    </source>
</evidence>
<dbReference type="OrthoDB" id="6767642at2759"/>
<accession>A0A9P0KL76</accession>
<dbReference type="InterPro" id="IPR011011">
    <property type="entry name" value="Znf_FYVE_PHD"/>
</dbReference>
<gene>
    <name evidence="2" type="ORF">ACAOBT_LOCUS10710</name>
</gene>
<proteinExistence type="predicted"/>
<evidence type="ECO:0008006" key="4">
    <source>
        <dbReference type="Google" id="ProtNLM"/>
    </source>
</evidence>